<protein>
    <submittedName>
        <fullName evidence="1">Uncharacterized protein</fullName>
    </submittedName>
</protein>
<comment type="caution">
    <text evidence="1">The sequence shown here is derived from an EMBL/GenBank/DDBJ whole genome shotgun (WGS) entry which is preliminary data.</text>
</comment>
<name>A0ACB9L7N7_BAUVA</name>
<accession>A0ACB9L7N7</accession>
<dbReference type="Proteomes" id="UP000828941">
    <property type="component" value="Chromosome 12"/>
</dbReference>
<dbReference type="EMBL" id="CM039437">
    <property type="protein sequence ID" value="KAI4305574.1"/>
    <property type="molecule type" value="Genomic_DNA"/>
</dbReference>
<reference evidence="1 2" key="1">
    <citation type="journal article" date="2022" name="DNA Res.">
        <title>Chromosomal-level genome assembly of the orchid tree Bauhinia variegata (Leguminosae; Cercidoideae) supports the allotetraploid origin hypothesis of Bauhinia.</title>
        <authorList>
            <person name="Zhong Y."/>
            <person name="Chen Y."/>
            <person name="Zheng D."/>
            <person name="Pang J."/>
            <person name="Liu Y."/>
            <person name="Luo S."/>
            <person name="Meng S."/>
            <person name="Qian L."/>
            <person name="Wei D."/>
            <person name="Dai S."/>
            <person name="Zhou R."/>
        </authorList>
    </citation>
    <scope>NUCLEOTIDE SEQUENCE [LARGE SCALE GENOMIC DNA]</scope>
    <source>
        <strain evidence="1">BV-YZ2020</strain>
    </source>
</reference>
<gene>
    <name evidence="1" type="ORF">L6164_028935</name>
</gene>
<evidence type="ECO:0000313" key="2">
    <source>
        <dbReference type="Proteomes" id="UP000828941"/>
    </source>
</evidence>
<proteinExistence type="predicted"/>
<keyword evidence="2" id="KW-1185">Reference proteome</keyword>
<sequence>MRGKGVRRLNATAAVRRIPPFMDHSEDVNDAAMPDTYSDSDDDLEDDRMGNSNDNLVDGMKEHSNGSPLGIPSHDYLCIDILDRNICLACNEGGEVLVCSEIGCPVSLHSKCIGGEPSFDNMGNFFCPYCQYKRAVAEVNELKNKALIEKKALSKFLCKNEVTGDKTTLKNGTVKRAEHQEVPYTGVKDFLDGCDRKGSIDVQSQPLQTEGDHERERIGTDYPRHDDEDLHETNLENRVEVESLNASPLRVLTLKDIEHNDEDIEEILQEEPRVPARDRSVSETFNSYSYSGAVSPRKRCFKNGANRIAYPQTFDSDRESTQQRKTSGTNACYQNLEVIPYGRLREPQGLPKQVTKETHAKRKRLRWTTEEESLLKEGVSRFSTQNHNIPWRKILEYGSNVFNSTRTPVDLKDKWRNVAKEDSTLKAAGGFLVNSADEIKMTDNMTLTEILENIKPILHSQYHLKFDRGFTFLAFTYRKIFFFSVGSDTRERKRIKCLSYPYINSRPNHTNLPGETDDTGILHRSHKAVGSSIVAYRFSNESPSITKSGSMRFQRKWYRKCVNRSTMSGSPEFMSASPADFLSGLYSIAVDCMFPIENKNFDMVERFFCRYRVSHYNEEPESENKKETKSENKNQVGFTCLFLKFAPVVSVPSKEDLLATFIQFGPLKESEVQLLKDTGIAQIVFANCSDAGDAFCSVVQNKPFGTTLIDCKLHRPTSHLPRETLVTSAQPSGGSELHVVNYSTGTDMKSVCPSGPKSPPSGAPSVEFIRQKLQMMTSMLEKSGDTLSPQMRTKLKDDVKHLMSKVNSMTYSSDEV</sequence>
<organism evidence="1 2">
    <name type="scientific">Bauhinia variegata</name>
    <name type="common">Purple orchid tree</name>
    <name type="synonym">Phanera variegata</name>
    <dbReference type="NCBI Taxonomy" id="167791"/>
    <lineage>
        <taxon>Eukaryota</taxon>
        <taxon>Viridiplantae</taxon>
        <taxon>Streptophyta</taxon>
        <taxon>Embryophyta</taxon>
        <taxon>Tracheophyta</taxon>
        <taxon>Spermatophyta</taxon>
        <taxon>Magnoliopsida</taxon>
        <taxon>eudicotyledons</taxon>
        <taxon>Gunneridae</taxon>
        <taxon>Pentapetalae</taxon>
        <taxon>rosids</taxon>
        <taxon>fabids</taxon>
        <taxon>Fabales</taxon>
        <taxon>Fabaceae</taxon>
        <taxon>Cercidoideae</taxon>
        <taxon>Cercideae</taxon>
        <taxon>Bauhiniinae</taxon>
        <taxon>Bauhinia</taxon>
    </lineage>
</organism>
<evidence type="ECO:0000313" key="1">
    <source>
        <dbReference type="EMBL" id="KAI4305574.1"/>
    </source>
</evidence>